<reference evidence="8" key="1">
    <citation type="journal article" date="2019" name="Int. J. Syst. Evol. Microbiol.">
        <title>The Global Catalogue of Microorganisms (GCM) 10K type strain sequencing project: providing services to taxonomists for standard genome sequencing and annotation.</title>
        <authorList>
            <consortium name="The Broad Institute Genomics Platform"/>
            <consortium name="The Broad Institute Genome Sequencing Center for Infectious Disease"/>
            <person name="Wu L."/>
            <person name="Ma J."/>
        </authorList>
    </citation>
    <scope>NUCLEOTIDE SEQUENCE [LARGE SCALE GENOMIC DNA]</scope>
    <source>
        <strain evidence="8">TBRC 1826</strain>
    </source>
</reference>
<accession>A0ABV8FT67</accession>
<dbReference type="Pfam" id="PF04505">
    <property type="entry name" value="CD225"/>
    <property type="match status" value="1"/>
</dbReference>
<dbReference type="InterPro" id="IPR051423">
    <property type="entry name" value="CD225/Dispanin"/>
</dbReference>
<evidence type="ECO:0000256" key="1">
    <source>
        <dbReference type="ARBA" id="ARBA00004370"/>
    </source>
</evidence>
<evidence type="ECO:0000313" key="7">
    <source>
        <dbReference type="EMBL" id="MFC3998584.1"/>
    </source>
</evidence>
<evidence type="ECO:0000313" key="8">
    <source>
        <dbReference type="Proteomes" id="UP001595847"/>
    </source>
</evidence>
<organism evidence="7 8">
    <name type="scientific">Nocardiopsis sediminis</name>
    <dbReference type="NCBI Taxonomy" id="1778267"/>
    <lineage>
        <taxon>Bacteria</taxon>
        <taxon>Bacillati</taxon>
        <taxon>Actinomycetota</taxon>
        <taxon>Actinomycetes</taxon>
        <taxon>Streptosporangiales</taxon>
        <taxon>Nocardiopsidaceae</taxon>
        <taxon>Nocardiopsis</taxon>
    </lineage>
</organism>
<dbReference type="PANTHER" id="PTHR14948:SF25">
    <property type="entry name" value="DUF4190 DOMAIN-CONTAINING PROTEIN"/>
    <property type="match status" value="1"/>
</dbReference>
<feature type="transmembrane region" description="Helical" evidence="6">
    <location>
        <begin position="14"/>
        <end position="39"/>
    </location>
</feature>
<dbReference type="InterPro" id="IPR007593">
    <property type="entry name" value="CD225/Dispanin_fam"/>
</dbReference>
<protein>
    <submittedName>
        <fullName evidence="7">CD225/dispanin family protein</fullName>
    </submittedName>
</protein>
<comment type="subcellular location">
    <subcellularLocation>
        <location evidence="1">Membrane</location>
    </subcellularLocation>
</comment>
<dbReference type="Proteomes" id="UP001595847">
    <property type="component" value="Unassembled WGS sequence"/>
</dbReference>
<name>A0ABV8FT67_9ACTN</name>
<evidence type="ECO:0000256" key="2">
    <source>
        <dbReference type="ARBA" id="ARBA00022692"/>
    </source>
</evidence>
<feature type="transmembrane region" description="Helical" evidence="6">
    <location>
        <begin position="60"/>
        <end position="86"/>
    </location>
</feature>
<evidence type="ECO:0000256" key="6">
    <source>
        <dbReference type="SAM" id="Phobius"/>
    </source>
</evidence>
<sequence length="125" mass="13450">MSYHPNNTPPPGNWMVGAILSIFCFWPLAIPAIIFAAKVNSLWNTGDYAGAEAAAKKAKMFSLIAITLGIIGMIIGGVITAMSIAAANQAVEEYNQEVDALEESLDADLEELDQLNSDLEELESY</sequence>
<gene>
    <name evidence="7" type="ORF">ACFOVU_21850</name>
</gene>
<keyword evidence="5" id="KW-0175">Coiled coil</keyword>
<dbReference type="RefSeq" id="WP_378536554.1">
    <property type="nucleotide sequence ID" value="NZ_JBHSBH010000014.1"/>
</dbReference>
<evidence type="ECO:0000256" key="5">
    <source>
        <dbReference type="SAM" id="Coils"/>
    </source>
</evidence>
<comment type="caution">
    <text evidence="7">The sequence shown here is derived from an EMBL/GenBank/DDBJ whole genome shotgun (WGS) entry which is preliminary data.</text>
</comment>
<keyword evidence="8" id="KW-1185">Reference proteome</keyword>
<dbReference type="EMBL" id="JBHSBH010000014">
    <property type="protein sequence ID" value="MFC3998584.1"/>
    <property type="molecule type" value="Genomic_DNA"/>
</dbReference>
<proteinExistence type="predicted"/>
<feature type="coiled-coil region" evidence="5">
    <location>
        <begin position="84"/>
        <end position="125"/>
    </location>
</feature>
<dbReference type="PANTHER" id="PTHR14948">
    <property type="entry name" value="NG5"/>
    <property type="match status" value="1"/>
</dbReference>
<keyword evidence="3 6" id="KW-1133">Transmembrane helix</keyword>
<evidence type="ECO:0000256" key="4">
    <source>
        <dbReference type="ARBA" id="ARBA00023136"/>
    </source>
</evidence>
<evidence type="ECO:0000256" key="3">
    <source>
        <dbReference type="ARBA" id="ARBA00022989"/>
    </source>
</evidence>
<keyword evidence="2 6" id="KW-0812">Transmembrane</keyword>
<keyword evidence="4 6" id="KW-0472">Membrane</keyword>